<sequence>MREEVLVPINFFEQLNQVATQISEVSSINQYFSIGSETAKVIFAGDPSLENCLGSALSHLQLPPKKEDLTIYCWSNQAPFHINLPFLKEDYQEQGLLKGFNNDRFYAAFQHGAASFVFYDRQRSIGYYLINTPEQIPYWEQSFPFKNIFHWRSEVSSLQLLHAASVAANAKAVLISGNSGSGKSSTTLSCALAGMDILGDDYVLADSEKLRAYSLYGYAKINLDNRKRFPSINSFVAPVSKNQEKALVSLNTGLKGKLISNSPLKAHLVPVITNSTVTTFELIGKEHGMRNLTPSTMFQLPGLQKETFQKCSLLTKGLPTYKVHLGSDPLEVGQAIAAFVTTL</sequence>
<dbReference type="SUPFAM" id="SSF53795">
    <property type="entry name" value="PEP carboxykinase-like"/>
    <property type="match status" value="1"/>
</dbReference>
<evidence type="ECO:0008006" key="3">
    <source>
        <dbReference type="Google" id="ProtNLM"/>
    </source>
</evidence>
<keyword evidence="2" id="KW-1185">Reference proteome</keyword>
<evidence type="ECO:0000313" key="1">
    <source>
        <dbReference type="EMBL" id="GAA4833775.1"/>
    </source>
</evidence>
<reference evidence="2" key="1">
    <citation type="journal article" date="2019" name="Int. J. Syst. Evol. Microbiol.">
        <title>The Global Catalogue of Microorganisms (GCM) 10K type strain sequencing project: providing services to taxonomists for standard genome sequencing and annotation.</title>
        <authorList>
            <consortium name="The Broad Institute Genomics Platform"/>
            <consortium name="The Broad Institute Genome Sequencing Center for Infectious Disease"/>
            <person name="Wu L."/>
            <person name="Ma J."/>
        </authorList>
    </citation>
    <scope>NUCLEOTIDE SEQUENCE [LARGE SCALE GENOMIC DNA]</scope>
    <source>
        <strain evidence="2">JCM 18326</strain>
    </source>
</reference>
<dbReference type="Proteomes" id="UP001500298">
    <property type="component" value="Unassembled WGS sequence"/>
</dbReference>
<gene>
    <name evidence="1" type="ORF">GCM10023331_18750</name>
</gene>
<organism evidence="1 2">
    <name type="scientific">Algivirga pacifica</name>
    <dbReference type="NCBI Taxonomy" id="1162670"/>
    <lineage>
        <taxon>Bacteria</taxon>
        <taxon>Pseudomonadati</taxon>
        <taxon>Bacteroidota</taxon>
        <taxon>Cytophagia</taxon>
        <taxon>Cytophagales</taxon>
        <taxon>Flammeovirgaceae</taxon>
        <taxon>Algivirga</taxon>
    </lineage>
</organism>
<dbReference type="InterPro" id="IPR027417">
    <property type="entry name" value="P-loop_NTPase"/>
</dbReference>
<accession>A0ABP9DB85</accession>
<protein>
    <recommendedName>
        <fullName evidence="3">Serine kinase</fullName>
    </recommendedName>
</protein>
<comment type="caution">
    <text evidence="1">The sequence shown here is derived from an EMBL/GenBank/DDBJ whole genome shotgun (WGS) entry which is preliminary data.</text>
</comment>
<evidence type="ECO:0000313" key="2">
    <source>
        <dbReference type="Proteomes" id="UP001500298"/>
    </source>
</evidence>
<name>A0ABP9DB85_9BACT</name>
<dbReference type="EMBL" id="BAABJX010000029">
    <property type="protein sequence ID" value="GAA4833775.1"/>
    <property type="molecule type" value="Genomic_DNA"/>
</dbReference>
<proteinExistence type="predicted"/>
<dbReference type="RefSeq" id="WP_345371222.1">
    <property type="nucleotide sequence ID" value="NZ_BAABJX010000029.1"/>
</dbReference>
<dbReference type="Gene3D" id="3.40.50.300">
    <property type="entry name" value="P-loop containing nucleotide triphosphate hydrolases"/>
    <property type="match status" value="1"/>
</dbReference>